<evidence type="ECO:0000313" key="2">
    <source>
        <dbReference type="EMBL" id="MEN5378333.1"/>
    </source>
</evidence>
<name>A0ABV0BWE6_9SPHI</name>
<accession>A0ABV0BWE6</accession>
<dbReference type="RefSeq" id="WP_021187861.1">
    <property type="nucleotide sequence ID" value="NZ_JAOQNK010000001.1"/>
</dbReference>
<evidence type="ECO:0000256" key="1">
    <source>
        <dbReference type="SAM" id="SignalP"/>
    </source>
</evidence>
<organism evidence="2 3">
    <name type="scientific">Sphingobacterium kitahiroshimense</name>
    <dbReference type="NCBI Taxonomy" id="470446"/>
    <lineage>
        <taxon>Bacteria</taxon>
        <taxon>Pseudomonadati</taxon>
        <taxon>Bacteroidota</taxon>
        <taxon>Sphingobacteriia</taxon>
        <taxon>Sphingobacteriales</taxon>
        <taxon>Sphingobacteriaceae</taxon>
        <taxon>Sphingobacterium</taxon>
    </lineage>
</organism>
<keyword evidence="3" id="KW-1185">Reference proteome</keyword>
<dbReference type="Proteomes" id="UP001409291">
    <property type="component" value="Unassembled WGS sequence"/>
</dbReference>
<evidence type="ECO:0008006" key="4">
    <source>
        <dbReference type="Google" id="ProtNLM"/>
    </source>
</evidence>
<feature type="signal peptide" evidence="1">
    <location>
        <begin position="1"/>
        <end position="24"/>
    </location>
</feature>
<reference evidence="2 3" key="1">
    <citation type="submission" date="2024-04" db="EMBL/GenBank/DDBJ databases">
        <title>WGS of bacteria from Torrens River.</title>
        <authorList>
            <person name="Wyrsch E.R."/>
            <person name="Drigo B."/>
        </authorList>
    </citation>
    <scope>NUCLEOTIDE SEQUENCE [LARGE SCALE GENOMIC DNA]</scope>
    <source>
        <strain evidence="2 3">TWI391</strain>
    </source>
</reference>
<gene>
    <name evidence="2" type="ORF">ABE541_13795</name>
</gene>
<feature type="chain" id="PRO_5045177568" description="Outer membrane protein beta-barrel domain-containing protein" evidence="1">
    <location>
        <begin position="25"/>
        <end position="201"/>
    </location>
</feature>
<comment type="caution">
    <text evidence="2">The sequence shown here is derived from an EMBL/GenBank/DDBJ whole genome shotgun (WGS) entry which is preliminary data.</text>
</comment>
<sequence>MNKYLFKLSILVLFLIGTVNPSNAQKKNFLIPDAAIIQYAGSIGYISVGAGYDIFKNKRGNIDFNYGYVPVSKGGELHSITAKFAYKPFEIKLNNWGKLYPLNPGVFLSYTFHDDLSFKFNSSEYPSGYYYWSPALRPHISLSNEIELNMNKIWKEIGIEKIGIYTEFNSNDYYIINYFQNIKALSLADVFQLGVGIRFKF</sequence>
<proteinExistence type="predicted"/>
<keyword evidence="1" id="KW-0732">Signal</keyword>
<dbReference type="EMBL" id="JBDJNQ010000006">
    <property type="protein sequence ID" value="MEN5378333.1"/>
    <property type="molecule type" value="Genomic_DNA"/>
</dbReference>
<protein>
    <recommendedName>
        <fullName evidence="4">Outer membrane protein beta-barrel domain-containing protein</fullName>
    </recommendedName>
</protein>
<evidence type="ECO:0000313" key="3">
    <source>
        <dbReference type="Proteomes" id="UP001409291"/>
    </source>
</evidence>